<evidence type="ECO:0000256" key="2">
    <source>
        <dbReference type="ARBA" id="ARBA00004286"/>
    </source>
</evidence>
<comment type="similarity">
    <text evidence="3">Belongs to the RTT106 family.</text>
</comment>
<dbReference type="SUPFAM" id="SSF50729">
    <property type="entry name" value="PH domain-like"/>
    <property type="match status" value="1"/>
</dbReference>
<evidence type="ECO:0000256" key="7">
    <source>
        <dbReference type="ARBA" id="ARBA00023163"/>
    </source>
</evidence>
<name>A0A6G1LEP5_9PEZI</name>
<reference evidence="13" key="1">
    <citation type="journal article" date="2020" name="Stud. Mycol.">
        <title>101 Dothideomycetes genomes: a test case for predicting lifestyles and emergence of pathogens.</title>
        <authorList>
            <person name="Haridas S."/>
            <person name="Albert R."/>
            <person name="Binder M."/>
            <person name="Bloem J."/>
            <person name="Labutti K."/>
            <person name="Salamov A."/>
            <person name="Andreopoulos B."/>
            <person name="Baker S."/>
            <person name="Barry K."/>
            <person name="Bills G."/>
            <person name="Bluhm B."/>
            <person name="Cannon C."/>
            <person name="Castanera R."/>
            <person name="Culley D."/>
            <person name="Daum C."/>
            <person name="Ezra D."/>
            <person name="Gonzalez J."/>
            <person name="Henrissat B."/>
            <person name="Kuo A."/>
            <person name="Liang C."/>
            <person name="Lipzen A."/>
            <person name="Lutzoni F."/>
            <person name="Magnuson J."/>
            <person name="Mondo S."/>
            <person name="Nolan M."/>
            <person name="Ohm R."/>
            <person name="Pangilinan J."/>
            <person name="Park H.-J."/>
            <person name="Ramirez L."/>
            <person name="Alfaro M."/>
            <person name="Sun H."/>
            <person name="Tritt A."/>
            <person name="Yoshinaga Y."/>
            <person name="Zwiers L.-H."/>
            <person name="Turgeon B."/>
            <person name="Goodwin S."/>
            <person name="Spatafora J."/>
            <person name="Crous P."/>
            <person name="Grigoriev I."/>
        </authorList>
    </citation>
    <scope>NUCLEOTIDE SEQUENCE</scope>
    <source>
        <strain evidence="13">CBS 116005</strain>
    </source>
</reference>
<gene>
    <name evidence="13" type="ORF">EJ03DRAFT_38935</name>
</gene>
<dbReference type="GO" id="GO:0005634">
    <property type="term" value="C:nucleus"/>
    <property type="evidence" value="ECO:0007669"/>
    <property type="project" value="UniProtKB-SubCell"/>
</dbReference>
<protein>
    <submittedName>
        <fullName evidence="13">Rtt106-domain-containing protein</fullName>
    </submittedName>
</protein>
<dbReference type="PANTHER" id="PTHR45849:SF3">
    <property type="entry name" value="HISTONE CHAPERONE RTT106"/>
    <property type="match status" value="1"/>
</dbReference>
<dbReference type="InterPro" id="IPR013719">
    <property type="entry name" value="RTT106/SPT16-like_middle_dom"/>
</dbReference>
<evidence type="ECO:0000259" key="12">
    <source>
        <dbReference type="SMART" id="SM01287"/>
    </source>
</evidence>
<evidence type="ECO:0000256" key="8">
    <source>
        <dbReference type="ARBA" id="ARBA00023242"/>
    </source>
</evidence>
<dbReference type="Pfam" id="PF18469">
    <property type="entry name" value="PH_18"/>
    <property type="match status" value="1"/>
</dbReference>
<evidence type="ECO:0000256" key="3">
    <source>
        <dbReference type="ARBA" id="ARBA00006159"/>
    </source>
</evidence>
<evidence type="ECO:0000313" key="13">
    <source>
        <dbReference type="EMBL" id="KAF2771326.1"/>
    </source>
</evidence>
<evidence type="ECO:0000256" key="11">
    <source>
        <dbReference type="SAM" id="MobiDB-lite"/>
    </source>
</evidence>
<keyword evidence="14" id="KW-1185">Reference proteome</keyword>
<dbReference type="InterPro" id="IPR050454">
    <property type="entry name" value="RTT106/SSRP1_HistChap/FACT"/>
</dbReference>
<evidence type="ECO:0000256" key="1">
    <source>
        <dbReference type="ARBA" id="ARBA00004123"/>
    </source>
</evidence>
<keyword evidence="8" id="KW-0539">Nucleus</keyword>
<comment type="function">
    <text evidence="9">Histones H3 and H4 chaperone involved in the nucleosome formation and heterochromatin silencing. Required for the deposition of H3K56ac-carrying H3-H4 complex onto newly-replicated DNA. Plays a role in the transcriptional regulation of the cell-cycle dependent histone genes by creating a repressive structure at the core histone gene promoter.</text>
</comment>
<evidence type="ECO:0000256" key="6">
    <source>
        <dbReference type="ARBA" id="ARBA00023125"/>
    </source>
</evidence>
<accession>A0A6G1LEP5</accession>
<dbReference type="AlphaFoldDB" id="A0A6G1LEP5"/>
<dbReference type="PANTHER" id="PTHR45849">
    <property type="entry name" value="FACT COMPLEX SUBUNIT SSRP1"/>
    <property type="match status" value="1"/>
</dbReference>
<dbReference type="GO" id="GO:0042393">
    <property type="term" value="F:histone binding"/>
    <property type="evidence" value="ECO:0007669"/>
    <property type="project" value="TreeGrafter"/>
</dbReference>
<keyword evidence="6" id="KW-0238">DNA-binding</keyword>
<evidence type="ECO:0000256" key="4">
    <source>
        <dbReference type="ARBA" id="ARBA00022454"/>
    </source>
</evidence>
<dbReference type="InterPro" id="IPR040770">
    <property type="entry name" value="Rtt106_PH"/>
</dbReference>
<keyword evidence="5" id="KW-0805">Transcription regulation</keyword>
<evidence type="ECO:0000256" key="9">
    <source>
        <dbReference type="ARBA" id="ARBA00037550"/>
    </source>
</evidence>
<dbReference type="SMART" id="SM01287">
    <property type="entry name" value="Rtt106"/>
    <property type="match status" value="1"/>
</dbReference>
<dbReference type="Proteomes" id="UP000799436">
    <property type="component" value="Unassembled WGS sequence"/>
</dbReference>
<evidence type="ECO:0000256" key="5">
    <source>
        <dbReference type="ARBA" id="ARBA00023015"/>
    </source>
</evidence>
<keyword evidence="4" id="KW-0158">Chromosome</keyword>
<dbReference type="Gene3D" id="2.30.29.30">
    <property type="entry name" value="Pleckstrin-homology domain (PH domain)/Phosphotyrosine-binding domain (PTB)"/>
    <property type="match status" value="1"/>
</dbReference>
<evidence type="ECO:0000256" key="10">
    <source>
        <dbReference type="ARBA" id="ARBA00038654"/>
    </source>
</evidence>
<dbReference type="Pfam" id="PF08512">
    <property type="entry name" value="Rttp106-like_middle"/>
    <property type="match status" value="1"/>
</dbReference>
<keyword evidence="7" id="KW-0804">Transcription</keyword>
<evidence type="ECO:0000313" key="14">
    <source>
        <dbReference type="Proteomes" id="UP000799436"/>
    </source>
</evidence>
<feature type="domain" description="Histone chaperone RTT106/FACT complex subunit SPT16-like middle" evidence="12">
    <location>
        <begin position="234"/>
        <end position="328"/>
    </location>
</feature>
<organism evidence="13 14">
    <name type="scientific">Teratosphaeria nubilosa</name>
    <dbReference type="NCBI Taxonomy" id="161662"/>
    <lineage>
        <taxon>Eukaryota</taxon>
        <taxon>Fungi</taxon>
        <taxon>Dikarya</taxon>
        <taxon>Ascomycota</taxon>
        <taxon>Pezizomycotina</taxon>
        <taxon>Dothideomycetes</taxon>
        <taxon>Dothideomycetidae</taxon>
        <taxon>Mycosphaerellales</taxon>
        <taxon>Teratosphaeriaceae</taxon>
        <taxon>Teratosphaeria</taxon>
    </lineage>
</organism>
<dbReference type="OrthoDB" id="75754at2759"/>
<sequence>MSKVTDGPYPKAIAARISRAIQKHPDPAELTQLFQDIAGLLASPSNGPATKKRKLEDSIEQSTGAAPSSGALGVINAVTAFECKDVSFQVPARKKLRLAIVVGQNDARKQEIRLFNQQNGDLEYSLDASSIDQAFCLPVPEKQQRQWNFVLFPKVGAVTAGGAPAEQVVFTMNETAPTGLTAAAQAASETDTFVTVTERELNRVLYYQGKKVVIPKESEFASSIVQAHRKGEKAYHVKAHRGSKEGYLFFLENGLVFGFKKPIAFFPFSAIESISYTSVLQRTFNLVISTQDAAGNSGKEDEFSMLDQADFAGIDEYVKRHGLNDASMAAARRAKAYNVNKEKKGEANGEASTGTGDEQSELQKAEQELQDAEDEEEEDYEASGGESEGEGEYSSDEDGDEYAEGDAEDEEGAEEVEHEEDLHDE</sequence>
<dbReference type="GO" id="GO:0031491">
    <property type="term" value="F:nucleosome binding"/>
    <property type="evidence" value="ECO:0007669"/>
    <property type="project" value="TreeGrafter"/>
</dbReference>
<comment type="subcellular location">
    <subcellularLocation>
        <location evidence="2">Chromosome</location>
    </subcellularLocation>
    <subcellularLocation>
        <location evidence="1">Nucleus</location>
    </subcellularLocation>
</comment>
<dbReference type="GO" id="GO:0005694">
    <property type="term" value="C:chromosome"/>
    <property type="evidence" value="ECO:0007669"/>
    <property type="project" value="UniProtKB-SubCell"/>
</dbReference>
<dbReference type="GO" id="GO:0003677">
    <property type="term" value="F:DNA binding"/>
    <property type="evidence" value="ECO:0007669"/>
    <property type="project" value="UniProtKB-KW"/>
</dbReference>
<feature type="region of interest" description="Disordered" evidence="11">
    <location>
        <begin position="339"/>
        <end position="425"/>
    </location>
</feature>
<dbReference type="Gene3D" id="2.30.29.120">
    <property type="match status" value="1"/>
</dbReference>
<dbReference type="InterPro" id="IPR011993">
    <property type="entry name" value="PH-like_dom_sf"/>
</dbReference>
<feature type="compositionally biased region" description="Acidic residues" evidence="11">
    <location>
        <begin position="368"/>
        <end position="425"/>
    </location>
</feature>
<feature type="region of interest" description="Disordered" evidence="11">
    <location>
        <begin position="44"/>
        <end position="66"/>
    </location>
</feature>
<comment type="subunit">
    <text evidence="10">Interacts with histones H3 and H4.</text>
</comment>
<dbReference type="EMBL" id="ML995820">
    <property type="protein sequence ID" value="KAF2771326.1"/>
    <property type="molecule type" value="Genomic_DNA"/>
</dbReference>
<proteinExistence type="inferred from homology"/>